<evidence type="ECO:0000256" key="2">
    <source>
        <dbReference type="SAM" id="SignalP"/>
    </source>
</evidence>
<keyword evidence="4" id="KW-1185">Reference proteome</keyword>
<evidence type="ECO:0008006" key="5">
    <source>
        <dbReference type="Google" id="ProtNLM"/>
    </source>
</evidence>
<dbReference type="AlphaFoldDB" id="A0A9P9E5K5"/>
<feature type="signal peptide" evidence="2">
    <location>
        <begin position="1"/>
        <end position="20"/>
    </location>
</feature>
<dbReference type="OrthoDB" id="4587718at2759"/>
<evidence type="ECO:0000256" key="1">
    <source>
        <dbReference type="SAM" id="MobiDB-lite"/>
    </source>
</evidence>
<comment type="caution">
    <text evidence="3">The sequence shown here is derived from an EMBL/GenBank/DDBJ whole genome shotgun (WGS) entry which is preliminary data.</text>
</comment>
<gene>
    <name evidence="3" type="ORF">EDB81DRAFT_129757</name>
</gene>
<keyword evidence="2" id="KW-0732">Signal</keyword>
<dbReference type="EMBL" id="JAGMUV010000017">
    <property type="protein sequence ID" value="KAH7130977.1"/>
    <property type="molecule type" value="Genomic_DNA"/>
</dbReference>
<organism evidence="3 4">
    <name type="scientific">Dactylonectria macrodidyma</name>
    <dbReference type="NCBI Taxonomy" id="307937"/>
    <lineage>
        <taxon>Eukaryota</taxon>
        <taxon>Fungi</taxon>
        <taxon>Dikarya</taxon>
        <taxon>Ascomycota</taxon>
        <taxon>Pezizomycotina</taxon>
        <taxon>Sordariomycetes</taxon>
        <taxon>Hypocreomycetidae</taxon>
        <taxon>Hypocreales</taxon>
        <taxon>Nectriaceae</taxon>
        <taxon>Dactylonectria</taxon>
    </lineage>
</organism>
<protein>
    <recommendedName>
        <fullName evidence="5">Fungal N-terminal domain-containing protein</fullName>
    </recommendedName>
</protein>
<evidence type="ECO:0000313" key="4">
    <source>
        <dbReference type="Proteomes" id="UP000738349"/>
    </source>
</evidence>
<feature type="compositionally biased region" description="Polar residues" evidence="1">
    <location>
        <begin position="236"/>
        <end position="249"/>
    </location>
</feature>
<feature type="region of interest" description="Disordered" evidence="1">
    <location>
        <begin position="223"/>
        <end position="258"/>
    </location>
</feature>
<dbReference type="Proteomes" id="UP000738349">
    <property type="component" value="Unassembled WGS sequence"/>
</dbReference>
<reference evidence="3" key="1">
    <citation type="journal article" date="2021" name="Nat. Commun.">
        <title>Genetic determinants of endophytism in the Arabidopsis root mycobiome.</title>
        <authorList>
            <person name="Mesny F."/>
            <person name="Miyauchi S."/>
            <person name="Thiergart T."/>
            <person name="Pickel B."/>
            <person name="Atanasova L."/>
            <person name="Karlsson M."/>
            <person name="Huettel B."/>
            <person name="Barry K.W."/>
            <person name="Haridas S."/>
            <person name="Chen C."/>
            <person name="Bauer D."/>
            <person name="Andreopoulos W."/>
            <person name="Pangilinan J."/>
            <person name="LaButti K."/>
            <person name="Riley R."/>
            <person name="Lipzen A."/>
            <person name="Clum A."/>
            <person name="Drula E."/>
            <person name="Henrissat B."/>
            <person name="Kohler A."/>
            <person name="Grigoriev I.V."/>
            <person name="Martin F.M."/>
            <person name="Hacquard S."/>
        </authorList>
    </citation>
    <scope>NUCLEOTIDE SEQUENCE</scope>
    <source>
        <strain evidence="3">MPI-CAGE-AT-0147</strain>
    </source>
</reference>
<proteinExistence type="predicted"/>
<accession>A0A9P9E5K5</accession>
<sequence length="400" mass="44523">MDPLSLTASLIAIGTAATTALQISISFCDLAKTYKSAAGEIEDFALDLRAFASVVQLGQDSLERHRNKSPLSEVIRYIESFDVLNQLASQSKRTTTNIERVWQQTRSLQSDNLLTKVKWIAKKSEVRGLKPDMESLKSSLHLVMAAITMEALQKNGSEDAQEEIKSLRRQLQVQLETIHVLQQSQERLRIELSNTVGSYAGISFPTDAQRALVELGESMVENGTVPNVGHRARPSSGPSGDILSSTSRSDPFESINVDTVDPPSNWAQTLYPSSITPSQYASGLIIVSRGKTSQQRVGFAFDSPYNIISERLVDSVGISSTYHQVPNIWIDLGDGRLTKCLGEAFITWKQAKRKMMGVCVGKYSIEYRMHCLVFRNVHPDLIFGQDSRDVFENSIKWDEF</sequence>
<evidence type="ECO:0000313" key="3">
    <source>
        <dbReference type="EMBL" id="KAH7130977.1"/>
    </source>
</evidence>
<feature type="chain" id="PRO_5040344550" description="Fungal N-terminal domain-containing protein" evidence="2">
    <location>
        <begin position="21"/>
        <end position="400"/>
    </location>
</feature>
<name>A0A9P9E5K5_9HYPO</name>